<dbReference type="PANTHER" id="PTHR12608:SF1">
    <property type="entry name" value="TRANSMEMBRANE PROTEIN 165"/>
    <property type="match status" value="1"/>
</dbReference>
<protein>
    <recommendedName>
        <fullName evidence="6">GDT1 family protein</fullName>
    </recommendedName>
</protein>
<dbReference type="EMBL" id="VNIQ01000004">
    <property type="protein sequence ID" value="TYQ03850.1"/>
    <property type="molecule type" value="Genomic_DNA"/>
</dbReference>
<sequence length="247" mass="26235">MLAAILLSFGVIFVAELGDKSQLMAMTFALRYRWWVVLGGITVATTLVHLVSVAVGHYLGVALPTAAISIVGGIAFLVFGLWTLRGDDLTEDEQNKAGRVTRSAFIAVASAFFLAELGDKTMLATITLATDNDWIGIWIGSTVGMVAADALAIIIGSVLGKHLPEGFIKIGAAVLFFVFGVWLLLDGIFPDSSAGIIGGGVVLAMSVVGALARMVWKRTHPKPPSELGSDLLRDRLELLEEGKRPTE</sequence>
<keyword evidence="5 6" id="KW-0472">Membrane</keyword>
<dbReference type="GO" id="GO:0046873">
    <property type="term" value="F:metal ion transmembrane transporter activity"/>
    <property type="evidence" value="ECO:0007669"/>
    <property type="project" value="InterPro"/>
</dbReference>
<evidence type="ECO:0000256" key="4">
    <source>
        <dbReference type="ARBA" id="ARBA00022989"/>
    </source>
</evidence>
<comment type="subcellular location">
    <subcellularLocation>
        <location evidence="1 6">Membrane</location>
        <topology evidence="1 6">Multi-pass membrane protein</topology>
    </subcellularLocation>
</comment>
<comment type="caution">
    <text evidence="7">The sequence shown here is derived from an EMBL/GenBank/DDBJ whole genome shotgun (WGS) entry which is preliminary data.</text>
</comment>
<evidence type="ECO:0000256" key="1">
    <source>
        <dbReference type="ARBA" id="ARBA00004141"/>
    </source>
</evidence>
<comment type="similarity">
    <text evidence="2 6">Belongs to the GDT1 family.</text>
</comment>
<feature type="transmembrane region" description="Helical" evidence="6">
    <location>
        <begin position="166"/>
        <end position="184"/>
    </location>
</feature>
<accession>A0A652YPS1</accession>
<evidence type="ECO:0000256" key="2">
    <source>
        <dbReference type="ARBA" id="ARBA00009190"/>
    </source>
</evidence>
<gene>
    <name evidence="7" type="ORF">FNL38_104218</name>
</gene>
<evidence type="ECO:0000256" key="3">
    <source>
        <dbReference type="ARBA" id="ARBA00022692"/>
    </source>
</evidence>
<dbReference type="GO" id="GO:0016020">
    <property type="term" value="C:membrane"/>
    <property type="evidence" value="ECO:0007669"/>
    <property type="project" value="UniProtKB-SubCell"/>
</dbReference>
<evidence type="ECO:0000256" key="6">
    <source>
        <dbReference type="RuleBase" id="RU365102"/>
    </source>
</evidence>
<name>A0A652YPS1_NOCGL</name>
<keyword evidence="3 6" id="KW-0812">Transmembrane</keyword>
<dbReference type="PANTHER" id="PTHR12608">
    <property type="entry name" value="TRANSMEMBRANE PROTEIN HTP-1 RELATED"/>
    <property type="match status" value="1"/>
</dbReference>
<evidence type="ECO:0000256" key="5">
    <source>
        <dbReference type="ARBA" id="ARBA00023136"/>
    </source>
</evidence>
<organism evidence="7">
    <name type="scientific">Nocardia globerula</name>
    <dbReference type="NCBI Taxonomy" id="1818"/>
    <lineage>
        <taxon>Bacteria</taxon>
        <taxon>Bacillati</taxon>
        <taxon>Actinomycetota</taxon>
        <taxon>Actinomycetes</taxon>
        <taxon>Mycobacteriales</taxon>
        <taxon>Nocardiaceae</taxon>
        <taxon>Nocardia</taxon>
    </lineage>
</organism>
<dbReference type="AlphaFoldDB" id="A0A652YPS1"/>
<keyword evidence="4 6" id="KW-1133">Transmembrane helix</keyword>
<feature type="transmembrane region" description="Helical" evidence="6">
    <location>
        <begin position="34"/>
        <end position="54"/>
    </location>
</feature>
<dbReference type="InterPro" id="IPR001727">
    <property type="entry name" value="GDT1-like"/>
</dbReference>
<dbReference type="Pfam" id="PF01169">
    <property type="entry name" value="GDT1"/>
    <property type="match status" value="2"/>
</dbReference>
<feature type="transmembrane region" description="Helical" evidence="6">
    <location>
        <begin position="135"/>
        <end position="159"/>
    </location>
</feature>
<evidence type="ECO:0000313" key="7">
    <source>
        <dbReference type="EMBL" id="TYQ03850.1"/>
    </source>
</evidence>
<feature type="transmembrane region" description="Helical" evidence="6">
    <location>
        <begin position="196"/>
        <end position="216"/>
    </location>
</feature>
<reference evidence="7" key="1">
    <citation type="submission" date="2019-07" db="EMBL/GenBank/DDBJ databases">
        <title>Genomic Encyclopedia of Type Strains, Phase IV (KMG-IV): sequencing the most valuable type-strain genomes for metagenomic binning, comparative biology and taxonomic classification.</title>
        <authorList>
            <person name="Goeker M."/>
        </authorList>
    </citation>
    <scope>NUCLEOTIDE SEQUENCE</scope>
    <source>
        <strain evidence="7">DSM 44596</strain>
    </source>
</reference>
<feature type="transmembrane region" description="Helical" evidence="6">
    <location>
        <begin position="61"/>
        <end position="82"/>
    </location>
</feature>
<proteinExistence type="inferred from homology"/>